<evidence type="ECO:0000256" key="1">
    <source>
        <dbReference type="SAM" id="MobiDB-lite"/>
    </source>
</evidence>
<dbReference type="OrthoDB" id="6008408at2"/>
<keyword evidence="5" id="KW-1185">Reference proteome</keyword>
<evidence type="ECO:0000313" key="3">
    <source>
        <dbReference type="EMBL" id="SSW93118.1"/>
    </source>
</evidence>
<evidence type="ECO:0000313" key="4">
    <source>
        <dbReference type="Proteomes" id="UP000252631"/>
    </source>
</evidence>
<accession>A0A336JUB5</accession>
<feature type="region of interest" description="Disordered" evidence="1">
    <location>
        <begin position="519"/>
        <end position="625"/>
    </location>
</feature>
<feature type="compositionally biased region" description="Basic and acidic residues" evidence="1">
    <location>
        <begin position="596"/>
        <end position="606"/>
    </location>
</feature>
<name>A0A336JUB5_9BRAD</name>
<evidence type="ECO:0000313" key="5">
    <source>
        <dbReference type="Proteomes" id="UP000256343"/>
    </source>
</evidence>
<dbReference type="AlphaFoldDB" id="A0A336JUB5"/>
<organism evidence="3 4">
    <name type="scientific">Rhodopseudomonas pentothenatexigens</name>
    <dbReference type="NCBI Taxonomy" id="999699"/>
    <lineage>
        <taxon>Bacteria</taxon>
        <taxon>Pseudomonadati</taxon>
        <taxon>Pseudomonadota</taxon>
        <taxon>Alphaproteobacteria</taxon>
        <taxon>Hyphomicrobiales</taxon>
        <taxon>Nitrobacteraceae</taxon>
        <taxon>Rhodopseudomonas</taxon>
    </lineage>
</organism>
<proteinExistence type="predicted"/>
<dbReference type="Proteomes" id="UP000256343">
    <property type="component" value="Unassembled WGS sequence"/>
</dbReference>
<dbReference type="EMBL" id="UFQQ01000030">
    <property type="protein sequence ID" value="SSW93118.1"/>
    <property type="molecule type" value="Genomic_DNA"/>
</dbReference>
<feature type="compositionally biased region" description="Polar residues" evidence="1">
    <location>
        <begin position="579"/>
        <end position="590"/>
    </location>
</feature>
<dbReference type="RefSeq" id="WP_147270274.1">
    <property type="nucleotide sequence ID" value="NZ_QRDT01000030.1"/>
</dbReference>
<sequence>MLASASSCVNDTLKTSVSLPRFRFADANERTAFGPAQHIRAVHPANQRGTRLRRGFVIWGQGVRWRDGAGREYNWKQWSSRLVNAEVEAESLIASGHQGTVNQLYFSMQSFRKPNSRKTWNLAALGCCFVDLDYKARSRWNGKDPLVVLRAALAALDDASIPPPSFAMDSGNGIHAVWLHDLLPPTAIRRWNLVQERLVQALQSFGADPAAKDASRVLRLAGSWNPKAKNGRGHVHLIWIQGAELAKPYRYEFDSMADEILPMRRAEIRSLRAERAKRRATSKTGRKSAVRRDSASYAETILEDLERLRMHRYSSAFGRLPVGQRDTWLFVASMALSWVTPAAALEGQIVALACEVSGWSEREARSRMGSIIRRAKDAAAGKSVEFEGRELDPRYRMKAETIVRWLSISNEEMQAAGLRVLLDASSRRIRNVEACRARRLKNGATSHETKRAERIKLGKRALWLVRDGLTRKQVATEIGVSEGLIGKAIEEVRRTMTSTSQNASNTEAITIRHVYGGYSPPKGGMPVPGGTGCSHPARQNQKRHIDPSDGGTALRQPKTLAALGSETDLRPPTAAKQPPTGQQMDVKQNLSCSSSRTDRGDGRRVLDASTTESTWMPPRFLRRTG</sequence>
<protein>
    <recommendedName>
        <fullName evidence="6">Replication protein</fullName>
    </recommendedName>
</protein>
<evidence type="ECO:0008006" key="6">
    <source>
        <dbReference type="Google" id="ProtNLM"/>
    </source>
</evidence>
<reference evidence="3 4" key="1">
    <citation type="submission" date="2017-08" db="EMBL/GenBank/DDBJ databases">
        <authorList>
            <person name="de Groot N.N."/>
        </authorList>
    </citation>
    <scope>NUCLEOTIDE SEQUENCE [LARGE SCALE GENOMIC DNA]</scope>
    <source>
        <strain evidence="3 4">JA575</strain>
    </source>
</reference>
<dbReference type="Proteomes" id="UP000252631">
    <property type="component" value="Unassembled WGS sequence"/>
</dbReference>
<reference evidence="2 5" key="2">
    <citation type="submission" date="2018-07" db="EMBL/GenBank/DDBJ databases">
        <title>Genomic Encyclopedia of Archaeal and Bacterial Type Strains, Phase II (KMG-II): from individual species to whole genera.</title>
        <authorList>
            <person name="Goeker M."/>
        </authorList>
    </citation>
    <scope>NUCLEOTIDE SEQUENCE [LARGE SCALE GENOMIC DNA]</scope>
    <source>
        <strain evidence="2 5">JA575</strain>
    </source>
</reference>
<dbReference type="EMBL" id="QRDT01000030">
    <property type="protein sequence ID" value="RED25790.1"/>
    <property type="molecule type" value="Genomic_DNA"/>
</dbReference>
<dbReference type="Gene3D" id="3.30.70.1790">
    <property type="entry name" value="RepB DNA-primase, N-terminal domain"/>
    <property type="match status" value="1"/>
</dbReference>
<evidence type="ECO:0000313" key="2">
    <source>
        <dbReference type="EMBL" id="RED25790.1"/>
    </source>
</evidence>
<gene>
    <name evidence="2" type="ORF">BJ125_13023</name>
    <name evidence="3" type="ORF">SAMN05892882_13023</name>
</gene>